<evidence type="ECO:0000256" key="4">
    <source>
        <dbReference type="ARBA" id="ARBA00022614"/>
    </source>
</evidence>
<keyword evidence="15" id="KW-0325">Glycoprotein</keyword>
<evidence type="ECO:0000256" key="13">
    <source>
        <dbReference type="ARBA" id="ARBA00023136"/>
    </source>
</evidence>
<keyword evidence="20" id="KW-1185">Reference proteome</keyword>
<keyword evidence="12" id="KW-1133">Transmembrane helix</keyword>
<dbReference type="GO" id="GO:0004674">
    <property type="term" value="F:protein serine/threonine kinase activity"/>
    <property type="evidence" value="ECO:0007669"/>
    <property type="project" value="UniProtKB-KW"/>
</dbReference>
<dbReference type="EMBL" id="JARBHA010000011">
    <property type="protein sequence ID" value="KAJ9689064.1"/>
    <property type="molecule type" value="Genomic_DNA"/>
</dbReference>
<keyword evidence="9" id="KW-0547">Nucleotide-binding</keyword>
<keyword evidence="7" id="KW-0732">Signal</keyword>
<evidence type="ECO:0000256" key="9">
    <source>
        <dbReference type="ARBA" id="ARBA00022741"/>
    </source>
</evidence>
<evidence type="ECO:0000259" key="18">
    <source>
        <dbReference type="PROSITE" id="PS50011"/>
    </source>
</evidence>
<evidence type="ECO:0000256" key="3">
    <source>
        <dbReference type="ARBA" id="ARBA00022527"/>
    </source>
</evidence>
<dbReference type="Proteomes" id="UP001168098">
    <property type="component" value="Unassembled WGS sequence"/>
</dbReference>
<dbReference type="PROSITE" id="PS50011">
    <property type="entry name" value="PROTEIN_KINASE_DOM"/>
    <property type="match status" value="1"/>
</dbReference>
<dbReference type="PANTHER" id="PTHR48005">
    <property type="entry name" value="LEUCINE RICH REPEAT KINASE 2"/>
    <property type="match status" value="1"/>
</dbReference>
<dbReference type="FunFam" id="1.10.510.10:FF:000479">
    <property type="entry name" value="Leucine-rich repeat receptor-like protein kinase"/>
    <property type="match status" value="1"/>
</dbReference>
<evidence type="ECO:0000256" key="7">
    <source>
        <dbReference type="ARBA" id="ARBA00022729"/>
    </source>
</evidence>
<evidence type="ECO:0000256" key="6">
    <source>
        <dbReference type="ARBA" id="ARBA00022692"/>
    </source>
</evidence>
<accession>A0AA39DM82</accession>
<proteinExistence type="predicted"/>
<keyword evidence="14" id="KW-0675">Receptor</keyword>
<evidence type="ECO:0000256" key="8">
    <source>
        <dbReference type="ARBA" id="ARBA00022737"/>
    </source>
</evidence>
<protein>
    <recommendedName>
        <fullName evidence="2">non-specific serine/threonine protein kinase</fullName>
        <ecNumber evidence="2">2.7.11.1</ecNumber>
    </recommendedName>
</protein>
<dbReference type="Gene3D" id="1.10.510.10">
    <property type="entry name" value="Transferase(Phosphotransferase) domain 1"/>
    <property type="match status" value="1"/>
</dbReference>
<organism evidence="19 20">
    <name type="scientific">Vitis rotundifolia</name>
    <name type="common">Muscadine grape</name>
    <dbReference type="NCBI Taxonomy" id="103349"/>
    <lineage>
        <taxon>Eukaryota</taxon>
        <taxon>Viridiplantae</taxon>
        <taxon>Streptophyta</taxon>
        <taxon>Embryophyta</taxon>
        <taxon>Tracheophyta</taxon>
        <taxon>Spermatophyta</taxon>
        <taxon>Magnoliopsida</taxon>
        <taxon>eudicotyledons</taxon>
        <taxon>Gunneridae</taxon>
        <taxon>Pentapetalae</taxon>
        <taxon>rosids</taxon>
        <taxon>Vitales</taxon>
        <taxon>Vitaceae</taxon>
        <taxon>Viteae</taxon>
        <taxon>Vitis</taxon>
    </lineage>
</organism>
<evidence type="ECO:0000313" key="20">
    <source>
        <dbReference type="Proteomes" id="UP001168098"/>
    </source>
</evidence>
<comment type="caution">
    <text evidence="19">The sequence shown here is derived from an EMBL/GenBank/DDBJ whole genome shotgun (WGS) entry which is preliminary data.</text>
</comment>
<keyword evidence="10" id="KW-0418">Kinase</keyword>
<evidence type="ECO:0000256" key="11">
    <source>
        <dbReference type="ARBA" id="ARBA00022840"/>
    </source>
</evidence>
<evidence type="ECO:0000256" key="16">
    <source>
        <dbReference type="ARBA" id="ARBA00047899"/>
    </source>
</evidence>
<keyword evidence="5" id="KW-0808">Transferase</keyword>
<dbReference type="InterPro" id="IPR008266">
    <property type="entry name" value="Tyr_kinase_AS"/>
</dbReference>
<evidence type="ECO:0000256" key="5">
    <source>
        <dbReference type="ARBA" id="ARBA00022679"/>
    </source>
</evidence>
<evidence type="ECO:0000256" key="15">
    <source>
        <dbReference type="ARBA" id="ARBA00023180"/>
    </source>
</evidence>
<dbReference type="EC" id="2.7.11.1" evidence="2"/>
<dbReference type="InterPro" id="IPR000719">
    <property type="entry name" value="Prot_kinase_dom"/>
</dbReference>
<sequence length="194" mass="21147">MAEALSYMHHDCSPPLVHRDISSNNLLLDLEYVAHVSDFGMARLLKSDSSNWTSFAGTFGYIAPELAYASKVDNKTDVYSFGVVTLEVIFGKHPGELISSLLSSASSSSSSPSTVYHLLLNEEIDQRLASPVNQVAEEVVVAVKQALRCLHANPQSRPTMRQVCQALSRQWPPLSKPFSMITLGELLGHGGETS</sequence>
<comment type="subcellular location">
    <subcellularLocation>
        <location evidence="1">Membrane</location>
        <topology evidence="1">Single-pass membrane protein</topology>
    </subcellularLocation>
</comment>
<gene>
    <name evidence="19" type="ORF">PVL29_014623</name>
</gene>
<dbReference type="InterPro" id="IPR011009">
    <property type="entry name" value="Kinase-like_dom_sf"/>
</dbReference>
<feature type="domain" description="Protein kinase" evidence="18">
    <location>
        <begin position="1"/>
        <end position="179"/>
    </location>
</feature>
<keyword evidence="6" id="KW-0812">Transmembrane</keyword>
<evidence type="ECO:0000313" key="19">
    <source>
        <dbReference type="EMBL" id="KAJ9689064.1"/>
    </source>
</evidence>
<keyword evidence="3" id="KW-0723">Serine/threonine-protein kinase</keyword>
<evidence type="ECO:0000256" key="1">
    <source>
        <dbReference type="ARBA" id="ARBA00004167"/>
    </source>
</evidence>
<dbReference type="SMART" id="SM00220">
    <property type="entry name" value="S_TKc"/>
    <property type="match status" value="1"/>
</dbReference>
<evidence type="ECO:0000256" key="2">
    <source>
        <dbReference type="ARBA" id="ARBA00012513"/>
    </source>
</evidence>
<name>A0AA39DM82_VITRO</name>
<keyword evidence="13" id="KW-0472">Membrane</keyword>
<dbReference type="PANTHER" id="PTHR48005:SF70">
    <property type="entry name" value="MDIS1-INTERACTING RECEPTOR LIKE KINASE 2-LIKE"/>
    <property type="match status" value="1"/>
</dbReference>
<comment type="catalytic activity">
    <reaction evidence="16">
        <text>L-threonyl-[protein] + ATP = O-phospho-L-threonyl-[protein] + ADP + H(+)</text>
        <dbReference type="Rhea" id="RHEA:46608"/>
        <dbReference type="Rhea" id="RHEA-COMP:11060"/>
        <dbReference type="Rhea" id="RHEA-COMP:11605"/>
        <dbReference type="ChEBI" id="CHEBI:15378"/>
        <dbReference type="ChEBI" id="CHEBI:30013"/>
        <dbReference type="ChEBI" id="CHEBI:30616"/>
        <dbReference type="ChEBI" id="CHEBI:61977"/>
        <dbReference type="ChEBI" id="CHEBI:456216"/>
        <dbReference type="EC" id="2.7.11.1"/>
    </reaction>
</comment>
<reference evidence="19 20" key="1">
    <citation type="journal article" date="2023" name="BMC Biotechnol.">
        <title>Vitis rotundifolia cv Carlos genome sequencing.</title>
        <authorList>
            <person name="Huff M."/>
            <person name="Hulse-Kemp A."/>
            <person name="Scheffler B."/>
            <person name="Youngblood R."/>
            <person name="Simpson S."/>
            <person name="Babiker E."/>
            <person name="Staton M."/>
        </authorList>
    </citation>
    <scope>NUCLEOTIDE SEQUENCE [LARGE SCALE GENOMIC DNA]</scope>
    <source>
        <tissue evidence="19">Leaf</tissue>
    </source>
</reference>
<comment type="catalytic activity">
    <reaction evidence="17">
        <text>L-seryl-[protein] + ATP = O-phospho-L-seryl-[protein] + ADP + H(+)</text>
        <dbReference type="Rhea" id="RHEA:17989"/>
        <dbReference type="Rhea" id="RHEA-COMP:9863"/>
        <dbReference type="Rhea" id="RHEA-COMP:11604"/>
        <dbReference type="ChEBI" id="CHEBI:15378"/>
        <dbReference type="ChEBI" id="CHEBI:29999"/>
        <dbReference type="ChEBI" id="CHEBI:30616"/>
        <dbReference type="ChEBI" id="CHEBI:83421"/>
        <dbReference type="ChEBI" id="CHEBI:456216"/>
        <dbReference type="EC" id="2.7.11.1"/>
    </reaction>
</comment>
<keyword evidence="11" id="KW-0067">ATP-binding</keyword>
<dbReference type="SUPFAM" id="SSF56112">
    <property type="entry name" value="Protein kinase-like (PK-like)"/>
    <property type="match status" value="1"/>
</dbReference>
<dbReference type="PROSITE" id="PS00109">
    <property type="entry name" value="PROTEIN_KINASE_TYR"/>
    <property type="match status" value="1"/>
</dbReference>
<evidence type="ECO:0000256" key="10">
    <source>
        <dbReference type="ARBA" id="ARBA00022777"/>
    </source>
</evidence>
<dbReference type="InterPro" id="IPR051420">
    <property type="entry name" value="Ser_Thr_Kinases_DiverseReg"/>
</dbReference>
<dbReference type="Pfam" id="PF00069">
    <property type="entry name" value="Pkinase"/>
    <property type="match status" value="1"/>
</dbReference>
<evidence type="ECO:0000256" key="14">
    <source>
        <dbReference type="ARBA" id="ARBA00023170"/>
    </source>
</evidence>
<dbReference type="AlphaFoldDB" id="A0AA39DM82"/>
<keyword evidence="8" id="KW-0677">Repeat</keyword>
<dbReference type="GO" id="GO:0016020">
    <property type="term" value="C:membrane"/>
    <property type="evidence" value="ECO:0007669"/>
    <property type="project" value="UniProtKB-SubCell"/>
</dbReference>
<evidence type="ECO:0000256" key="17">
    <source>
        <dbReference type="ARBA" id="ARBA00048679"/>
    </source>
</evidence>
<dbReference type="GO" id="GO:0005524">
    <property type="term" value="F:ATP binding"/>
    <property type="evidence" value="ECO:0007669"/>
    <property type="project" value="UniProtKB-KW"/>
</dbReference>
<evidence type="ECO:0000256" key="12">
    <source>
        <dbReference type="ARBA" id="ARBA00022989"/>
    </source>
</evidence>
<keyword evidence="4" id="KW-0433">Leucine-rich repeat</keyword>